<evidence type="ECO:0000313" key="3">
    <source>
        <dbReference type="EMBL" id="BAF86621.1"/>
    </source>
</evidence>
<feature type="compositionally biased region" description="Polar residues" evidence="1">
    <location>
        <begin position="374"/>
        <end position="383"/>
    </location>
</feature>
<feature type="compositionally biased region" description="Basic and acidic residues" evidence="1">
    <location>
        <begin position="57"/>
        <end position="66"/>
    </location>
</feature>
<dbReference type="CDD" id="cd17470">
    <property type="entry name" value="T3SS_Flik_C"/>
    <property type="match status" value="1"/>
</dbReference>
<organism evidence="3 4">
    <name type="scientific">Azorhizobium caulinodans (strain ATCC 43989 / DSM 5975 / JCM 20966 / LMG 6465 / NBRC 14845 / NCIMB 13405 / ORS 571)</name>
    <dbReference type="NCBI Taxonomy" id="438753"/>
    <lineage>
        <taxon>Bacteria</taxon>
        <taxon>Pseudomonadati</taxon>
        <taxon>Pseudomonadota</taxon>
        <taxon>Alphaproteobacteria</taxon>
        <taxon>Hyphomicrobiales</taxon>
        <taxon>Xanthobacteraceae</taxon>
        <taxon>Azorhizobium</taxon>
    </lineage>
</organism>
<dbReference type="InterPro" id="IPR021136">
    <property type="entry name" value="Flagellar_hook_control-like_C"/>
</dbReference>
<dbReference type="KEGG" id="azc:AZC_0623"/>
<dbReference type="AlphaFoldDB" id="A8IPH7"/>
<accession>A8IPH7</accession>
<proteinExistence type="predicted"/>
<feature type="region of interest" description="Disordered" evidence="1">
    <location>
        <begin position="1"/>
        <end position="79"/>
    </location>
</feature>
<feature type="region of interest" description="Disordered" evidence="1">
    <location>
        <begin position="373"/>
        <end position="449"/>
    </location>
</feature>
<feature type="compositionally biased region" description="Polar residues" evidence="1">
    <location>
        <begin position="409"/>
        <end position="418"/>
    </location>
</feature>
<feature type="domain" description="Flagellar hook-length control protein-like C-terminal" evidence="2">
    <location>
        <begin position="502"/>
        <end position="567"/>
    </location>
</feature>
<feature type="compositionally biased region" description="Basic and acidic residues" evidence="1">
    <location>
        <begin position="392"/>
        <end position="408"/>
    </location>
</feature>
<reference evidence="3 4" key="3">
    <citation type="journal article" date="2008" name="BMC Genomics">
        <title>The genome of the versatile nitrogen fixer Azorhizobium caulinodans ORS571.</title>
        <authorList>
            <person name="Lee KB."/>
            <person name="Backer P.D."/>
            <person name="Aono T."/>
            <person name="Liu CT."/>
            <person name="Suzuki S."/>
            <person name="Suzuki T."/>
            <person name="Kaneko T."/>
            <person name="Yamada M."/>
            <person name="Tabata S."/>
            <person name="Kupfer D.M."/>
            <person name="Najar F.Z."/>
            <person name="Wiley G.B."/>
            <person name="Roe B."/>
            <person name="Binnewies T.T."/>
            <person name="Ussery D.W."/>
            <person name="D'Haeze W."/>
            <person name="Herder J.D."/>
            <person name="Gevers D."/>
            <person name="Vereecke D."/>
            <person name="Holsters M."/>
            <person name="Oyaizu H."/>
        </authorList>
    </citation>
    <scope>NUCLEOTIDE SEQUENCE [LARGE SCALE GENOMIC DNA]</scope>
    <source>
        <strain evidence="4">ATCC 43989 / DSM 5975 / JCM 20966 / LMG 6465 / NBRC 14845 / NCIMB 13405 / ORS 571</strain>
    </source>
</reference>
<dbReference type="eggNOG" id="COG3144">
    <property type="taxonomic scope" value="Bacteria"/>
</dbReference>
<reference evidence="3 4" key="6">
    <citation type="journal article" date="2011" name="Appl. Environ. Microbiol.">
        <title>Involvement of the azorhizobial chromosome partition gene (parA) in the onset of bacteroid differentiation during Sesbania rostrata stem nodule development.</title>
        <authorList>
            <person name="Liu CT."/>
            <person name="Lee KB."/>
            <person name="Wang YS."/>
            <person name="Peng MH."/>
            <person name="Lee KT."/>
            <person name="Suzuki S."/>
            <person name="Suzuki T."/>
            <person name="Oyaizu H."/>
        </authorList>
    </citation>
    <scope>NUCLEOTIDE SEQUENCE [LARGE SCALE GENOMIC DNA]</scope>
    <source>
        <strain evidence="4">ATCC 43989 / DSM 5975 / JCM 20966 / LMG 6465 / NBRC 14845 / NCIMB 13405 / ORS 571</strain>
    </source>
</reference>
<dbReference type="Pfam" id="PF02120">
    <property type="entry name" value="Flg_hook"/>
    <property type="match status" value="1"/>
</dbReference>
<feature type="compositionally biased region" description="Basic and acidic residues" evidence="1">
    <location>
        <begin position="38"/>
        <end position="50"/>
    </location>
</feature>
<dbReference type="RefSeq" id="WP_012169154.1">
    <property type="nucleotide sequence ID" value="NC_009937.1"/>
</dbReference>
<feature type="compositionally biased region" description="Basic and acidic residues" evidence="1">
    <location>
        <begin position="145"/>
        <end position="163"/>
    </location>
</feature>
<dbReference type="HOGENOM" id="CLU_428058_0_0_5"/>
<dbReference type="InterPro" id="IPR038610">
    <property type="entry name" value="FliK-like_C_sf"/>
</dbReference>
<reference evidence="3 4" key="5">
    <citation type="journal article" date="2010" name="Appl. Environ. Microbiol.">
        <title>phrR-like gene praR of Azorhizobium caulinodans ORS571 is essential for symbiosis with Sesbania rostrata and is involved in expression of reb genes.</title>
        <authorList>
            <person name="Akiba N."/>
            <person name="Aono T."/>
            <person name="Toyazaki H."/>
            <person name="Sato S."/>
            <person name="Oyaizu H."/>
        </authorList>
    </citation>
    <scope>NUCLEOTIDE SEQUENCE [LARGE SCALE GENOMIC DNA]</scope>
    <source>
        <strain evidence="4">ATCC 43989 / DSM 5975 / JCM 20966 / LMG 6465 / NBRC 14845 / NCIMB 13405 / ORS 571</strain>
    </source>
</reference>
<dbReference type="Proteomes" id="UP000000270">
    <property type="component" value="Chromosome"/>
</dbReference>
<keyword evidence="4" id="KW-1185">Reference proteome</keyword>
<feature type="compositionally biased region" description="Basic and acidic residues" evidence="1">
    <location>
        <begin position="595"/>
        <end position="607"/>
    </location>
</feature>
<gene>
    <name evidence="3" type="primary">motD</name>
    <name evidence="3" type="ordered locus">AZC_0623</name>
</gene>
<dbReference type="Gene3D" id="3.30.750.140">
    <property type="match status" value="1"/>
</dbReference>
<name>A8IPH7_AZOC5</name>
<reference evidence="4" key="2">
    <citation type="submission" date="2007-04" db="EMBL/GenBank/DDBJ databases">
        <title>Complete genome sequence of the nitrogen-fixing bacterium Azorhizobium caulinodans ORS571.</title>
        <authorList>
            <person name="Lee K.B."/>
            <person name="Backer P.D."/>
            <person name="Aono T."/>
            <person name="Liu C.T."/>
            <person name="Suzuki S."/>
            <person name="Suzuki T."/>
            <person name="Kaneko T."/>
            <person name="Yamada M."/>
            <person name="Tabata S."/>
            <person name="Kupfer D.M."/>
            <person name="Najar F.Z."/>
            <person name="Wiley G.B."/>
            <person name="Roe B."/>
            <person name="Binnewies T."/>
            <person name="Ussery D."/>
            <person name="Vereecke D."/>
            <person name="Gevers D."/>
            <person name="Holsters M."/>
            <person name="Oyaizu H."/>
        </authorList>
    </citation>
    <scope>NUCLEOTIDE SEQUENCE [LARGE SCALE GENOMIC DNA]</scope>
    <source>
        <strain evidence="4">ATCC 43989 / DSM 5975 / JCM 20966 / LMG 6465 / NBRC 14845 / NCIMB 13405 / ORS 571</strain>
    </source>
</reference>
<feature type="region of interest" description="Disordered" evidence="1">
    <location>
        <begin position="125"/>
        <end position="169"/>
    </location>
</feature>
<protein>
    <submittedName>
        <fullName evidence="3">Putative MotD chemotaxis protein</fullName>
    </submittedName>
</protein>
<dbReference type="STRING" id="438753.AZC_0623"/>
<evidence type="ECO:0000259" key="2">
    <source>
        <dbReference type="Pfam" id="PF02120"/>
    </source>
</evidence>
<feature type="compositionally biased region" description="Basic and acidic residues" evidence="1">
    <location>
        <begin position="614"/>
        <end position="639"/>
    </location>
</feature>
<evidence type="ECO:0000256" key="1">
    <source>
        <dbReference type="SAM" id="MobiDB-lite"/>
    </source>
</evidence>
<feature type="region of interest" description="Disordered" evidence="1">
    <location>
        <begin position="570"/>
        <end position="639"/>
    </location>
</feature>
<reference evidence="3 4" key="4">
    <citation type="journal article" date="2009" name="Appl. Environ. Microbiol.">
        <title>Comparative genome-wide transcriptional profiling of Azorhizobium caulinodans ORS571 grown under free-living and symbiotic conditions.</title>
        <authorList>
            <person name="Tsukada S."/>
            <person name="Aono T."/>
            <person name="Akiba N."/>
            <person name="Lee KB."/>
            <person name="Liu CT."/>
            <person name="Toyazaki H."/>
            <person name="Oyaizu H."/>
        </authorList>
    </citation>
    <scope>NUCLEOTIDE SEQUENCE [LARGE SCALE GENOMIC DNA]</scope>
    <source>
        <strain evidence="4">ATCC 43989 / DSM 5975 / JCM 20966 / LMG 6465 / NBRC 14845 / NCIMB 13405 / ORS 571</strain>
    </source>
</reference>
<reference evidence="3 4" key="1">
    <citation type="journal article" date="2007" name="Appl. Environ. Microbiol.">
        <title>Rhizobial factors required for stem nodule maturation and maintenance in Sesbania rostrata-Azorhizobium caulinodans ORS571 symbiosis.</title>
        <authorList>
            <person name="Suzuki S."/>
            <person name="Aono T."/>
            <person name="Lee KB."/>
            <person name="Suzuki T."/>
            <person name="Liu CT."/>
            <person name="Miwa H."/>
            <person name="Wakao S."/>
            <person name="Iki T."/>
            <person name="Oyaizu H."/>
        </authorList>
    </citation>
    <scope>NUCLEOTIDE SEQUENCE [LARGE SCALE GENOMIC DNA]</scope>
    <source>
        <strain evidence="4">ATCC 43989 / DSM 5975 / JCM 20966 / LMG 6465 / NBRC 14845 / NCIMB 13405 / ORS 571</strain>
    </source>
</reference>
<dbReference type="EMBL" id="AP009384">
    <property type="protein sequence ID" value="BAF86621.1"/>
    <property type="molecule type" value="Genomic_DNA"/>
</dbReference>
<sequence length="639" mass="64717">MSALNISRALPSAVTSDVSAGKVQEMGGDEGGNGFADVFRDLGRASRDGGESLSGAKSDKAGEEQAGRNGKAADQNAKPDKAFSLADALATAASKRSAETAFSNASISSTPDGATTAQASTLLAMFDGATPGQDGADASSSDVATPKDDQGKGKSQTEMERAARGRRLANDGLNRLLFGSQDGINGLSPATKPAVLSDDEIRSANADQPLLISEADDTQGATDANASATPALSDPAAVVLQGLAQLTDMVPRTTEDGQTDGRDAAPTAVVAPNTGDQDGGTGQGRTLSVSVLSRETHFAPIRTLAMNGGSAPTDAAATSAAAAPLGTDTTVAKPETRAAAGLRGLRPERLAVQDTPGAAPLSGKTVIADAGEDATTTGSTQATVADAARTGTRQDSRSGNSGKDDRNQPDTQRLTETTAEAARSDVKQGQTSNVSEAAHGTAETAPLTGTAGIAPTNAIATPNLPALQQIGAAIAAEATSMDQGAGIASADSSTAQVLAGPVRILQIQLKPDELGTVNVRMRLSGGTLEIQLRASNPETARMLERDRDALTDLLKASGISADTISIVGIDGGTSQITGRDAGRPFEGDGAQTQPEARDSRDGLDQDNRGSGNDDSQKGGRDDEARNRSRSADAGFDFRV</sequence>
<evidence type="ECO:0000313" key="4">
    <source>
        <dbReference type="Proteomes" id="UP000000270"/>
    </source>
</evidence>